<dbReference type="NCBIfam" id="TIGR00296">
    <property type="entry name" value="TIGR00296 family protein"/>
    <property type="match status" value="1"/>
</dbReference>
<dbReference type="InterPro" id="IPR036071">
    <property type="entry name" value="AMMECR1_dom_sf"/>
</dbReference>
<organism evidence="3">
    <name type="scientific">bioreactor metagenome</name>
    <dbReference type="NCBI Taxonomy" id="1076179"/>
    <lineage>
        <taxon>unclassified sequences</taxon>
        <taxon>metagenomes</taxon>
        <taxon>ecological metagenomes</taxon>
    </lineage>
</organism>
<dbReference type="SUPFAM" id="SSF143447">
    <property type="entry name" value="AMMECR1-like"/>
    <property type="match status" value="1"/>
</dbReference>
<dbReference type="EMBL" id="VSSQ01000656">
    <property type="protein sequence ID" value="MPL99271.1"/>
    <property type="molecule type" value="Genomic_DNA"/>
</dbReference>
<accession>A0A644W6C3</accession>
<gene>
    <name evidence="3" type="ORF">SDC9_45488</name>
</gene>
<feature type="domain" description="AMMECR1" evidence="2">
    <location>
        <begin position="302"/>
        <end position="479"/>
    </location>
</feature>
<dbReference type="NCBIfam" id="TIGR04336">
    <property type="entry name" value="AmmeMemoSam_B"/>
    <property type="match status" value="1"/>
</dbReference>
<dbReference type="PANTHER" id="PTHR11060:SF0">
    <property type="entry name" value="PROTEIN MEMO1"/>
    <property type="match status" value="1"/>
</dbReference>
<name>A0A644W6C3_9ZZZZ</name>
<dbReference type="Gene3D" id="3.30.700.20">
    <property type="entry name" value="Hypothetical protein ph0010, domain 1"/>
    <property type="match status" value="1"/>
</dbReference>
<dbReference type="Gene3D" id="3.40.830.10">
    <property type="entry name" value="LigB-like"/>
    <property type="match status" value="1"/>
</dbReference>
<protein>
    <recommendedName>
        <fullName evidence="2">AMMECR1 domain-containing protein</fullName>
    </recommendedName>
</protein>
<evidence type="ECO:0000259" key="2">
    <source>
        <dbReference type="PROSITE" id="PS51112"/>
    </source>
</evidence>
<dbReference type="NCBIfam" id="TIGR04335">
    <property type="entry name" value="AmmeMemoSam_A"/>
    <property type="match status" value="1"/>
</dbReference>
<sequence length="479" mass="53638">MSGKDIKINRHPAVAGQFYPAHPDVLQREVESLFSMAAPQKQGRVRAVISPHAGYIFSGTVAASAFNQLDDKASYRRVFLIASSHQAHYNGASVYCEGDFIMPYGRELVDTEIGEMLTEVYPELFTDNPSPHLNEHSIEVQLPFLHYKLQNSYRIVPIIIGTNSPEICKRLASALKPYLNKDNLFVISSDFSHYPAYEAAKSVDSATGQAIISNSAQNLLSALDINAHKHIPQLVTSLCGWTSVLTLLYMTENEPAFCYNEICYKNSGDAKEEGSRNQVVGYWAISVTEKQEETERFTLSDAEKQVLLKEAMDSIGRLFRKADTPPAAIESYPQALRTRCGAFVSIHNNGELRGCYGHMEEDKPLLQNIREMAQWAAARDSRFRPVTPEELNEVDIEISVLSPLRKIRNITEIEMGVHGIFIRKGMNRGVFLPQVATETGWSKESFLGHCARDKAGIGWNGWKEAEISVFTATIIREKE</sequence>
<dbReference type="InterPro" id="IPR027623">
    <property type="entry name" value="AmmeMemoSam_A"/>
</dbReference>
<dbReference type="Gene3D" id="3.30.1490.150">
    <property type="entry name" value="Hypothetical protein ph0010, domain 2"/>
    <property type="match status" value="1"/>
</dbReference>
<dbReference type="InterPro" id="IPR027485">
    <property type="entry name" value="AMMECR1_N"/>
</dbReference>
<dbReference type="InterPro" id="IPR002737">
    <property type="entry name" value="MEMO1_fam"/>
</dbReference>
<evidence type="ECO:0000313" key="3">
    <source>
        <dbReference type="EMBL" id="MPL99271.1"/>
    </source>
</evidence>
<dbReference type="Pfam" id="PF01875">
    <property type="entry name" value="Memo"/>
    <property type="match status" value="1"/>
</dbReference>
<proteinExistence type="inferred from homology"/>
<reference evidence="3" key="1">
    <citation type="submission" date="2019-08" db="EMBL/GenBank/DDBJ databases">
        <authorList>
            <person name="Kucharzyk K."/>
            <person name="Murdoch R.W."/>
            <person name="Higgins S."/>
            <person name="Loffler F."/>
        </authorList>
    </citation>
    <scope>NUCLEOTIDE SEQUENCE</scope>
</reference>
<dbReference type="PANTHER" id="PTHR11060">
    <property type="entry name" value="PROTEIN MEMO1"/>
    <property type="match status" value="1"/>
</dbReference>
<comment type="similarity">
    <text evidence="1">Belongs to the MEMO1 family.</text>
</comment>
<comment type="caution">
    <text evidence="3">The sequence shown here is derived from an EMBL/GenBank/DDBJ whole genome shotgun (WGS) entry which is preliminary data.</text>
</comment>
<dbReference type="AlphaFoldDB" id="A0A644W6C3"/>
<dbReference type="InterPro" id="IPR023473">
    <property type="entry name" value="AMMECR1"/>
</dbReference>
<dbReference type="PROSITE" id="PS51112">
    <property type="entry name" value="AMMECR1"/>
    <property type="match status" value="1"/>
</dbReference>
<dbReference type="CDD" id="cd07361">
    <property type="entry name" value="MEMO_like"/>
    <property type="match status" value="1"/>
</dbReference>
<dbReference type="Pfam" id="PF01871">
    <property type="entry name" value="AMMECR1"/>
    <property type="match status" value="1"/>
</dbReference>
<dbReference type="InterPro" id="IPR002733">
    <property type="entry name" value="AMMECR1_domain"/>
</dbReference>
<evidence type="ECO:0000256" key="1">
    <source>
        <dbReference type="ARBA" id="ARBA00006315"/>
    </source>
</evidence>